<evidence type="ECO:0000313" key="3">
    <source>
        <dbReference type="Proteomes" id="UP001165121"/>
    </source>
</evidence>
<feature type="region of interest" description="Disordered" evidence="1">
    <location>
        <begin position="50"/>
        <end position="78"/>
    </location>
</feature>
<comment type="caution">
    <text evidence="2">The sequence shown here is derived from an EMBL/GenBank/DDBJ whole genome shotgun (WGS) entry which is preliminary data.</text>
</comment>
<name>A0A9W7D3I8_9STRA</name>
<dbReference type="EMBL" id="BSXT01002547">
    <property type="protein sequence ID" value="GMF49573.1"/>
    <property type="molecule type" value="Genomic_DNA"/>
</dbReference>
<accession>A0A9W7D3I8</accession>
<proteinExistence type="predicted"/>
<evidence type="ECO:0000256" key="1">
    <source>
        <dbReference type="SAM" id="MobiDB-lite"/>
    </source>
</evidence>
<dbReference type="Proteomes" id="UP001165121">
    <property type="component" value="Unassembled WGS sequence"/>
</dbReference>
<evidence type="ECO:0000313" key="2">
    <source>
        <dbReference type="EMBL" id="GMF49573.1"/>
    </source>
</evidence>
<reference evidence="2" key="1">
    <citation type="submission" date="2023-04" db="EMBL/GenBank/DDBJ databases">
        <title>Phytophthora fragariaefolia NBRC 109709.</title>
        <authorList>
            <person name="Ichikawa N."/>
            <person name="Sato H."/>
            <person name="Tonouchi N."/>
        </authorList>
    </citation>
    <scope>NUCLEOTIDE SEQUENCE</scope>
    <source>
        <strain evidence="2">NBRC 109709</strain>
    </source>
</reference>
<dbReference type="OrthoDB" id="117801at2759"/>
<protein>
    <submittedName>
        <fullName evidence="2">Unnamed protein product</fullName>
    </submittedName>
</protein>
<keyword evidence="3" id="KW-1185">Reference proteome</keyword>
<sequence length="112" mass="11951">MIHTAAGPVKPMGAVEVLIVDVDDDEFSIGNGLQALLGIDVNRQFEQLAARDDGETSGDPIDLEADEPPVTTSSTGPSDTDIFAAVVRLIERVVENGFPLDKVEQLRIIVHG</sequence>
<gene>
    <name evidence="2" type="ORF">Pfra01_001961900</name>
</gene>
<dbReference type="AlphaFoldDB" id="A0A9W7D3I8"/>
<organism evidence="2 3">
    <name type="scientific">Phytophthora fragariaefolia</name>
    <dbReference type="NCBI Taxonomy" id="1490495"/>
    <lineage>
        <taxon>Eukaryota</taxon>
        <taxon>Sar</taxon>
        <taxon>Stramenopiles</taxon>
        <taxon>Oomycota</taxon>
        <taxon>Peronosporomycetes</taxon>
        <taxon>Peronosporales</taxon>
        <taxon>Peronosporaceae</taxon>
        <taxon>Phytophthora</taxon>
    </lineage>
</organism>